<organism evidence="1 2">
    <name type="scientific">Crotalaria pallida</name>
    <name type="common">Smooth rattlebox</name>
    <name type="synonym">Crotalaria striata</name>
    <dbReference type="NCBI Taxonomy" id="3830"/>
    <lineage>
        <taxon>Eukaryota</taxon>
        <taxon>Viridiplantae</taxon>
        <taxon>Streptophyta</taxon>
        <taxon>Embryophyta</taxon>
        <taxon>Tracheophyta</taxon>
        <taxon>Spermatophyta</taxon>
        <taxon>Magnoliopsida</taxon>
        <taxon>eudicotyledons</taxon>
        <taxon>Gunneridae</taxon>
        <taxon>Pentapetalae</taxon>
        <taxon>rosids</taxon>
        <taxon>fabids</taxon>
        <taxon>Fabales</taxon>
        <taxon>Fabaceae</taxon>
        <taxon>Papilionoideae</taxon>
        <taxon>50 kb inversion clade</taxon>
        <taxon>genistoids sensu lato</taxon>
        <taxon>core genistoids</taxon>
        <taxon>Crotalarieae</taxon>
        <taxon>Crotalaria</taxon>
    </lineage>
</organism>
<dbReference type="Gene3D" id="1.10.630.10">
    <property type="entry name" value="Cytochrome P450"/>
    <property type="match status" value="1"/>
</dbReference>
<gene>
    <name evidence="1" type="ORF">RIF29_30669</name>
</gene>
<protein>
    <recommendedName>
        <fullName evidence="3">Cytochrome P450</fullName>
    </recommendedName>
</protein>
<proteinExistence type="predicted"/>
<dbReference type="GO" id="GO:0004497">
    <property type="term" value="F:monooxygenase activity"/>
    <property type="evidence" value="ECO:0007669"/>
    <property type="project" value="InterPro"/>
</dbReference>
<reference evidence="1 2" key="1">
    <citation type="submission" date="2024-01" db="EMBL/GenBank/DDBJ databases">
        <title>The genomes of 5 underutilized Papilionoideae crops provide insights into root nodulation and disease resistanc.</title>
        <authorList>
            <person name="Yuan L."/>
        </authorList>
    </citation>
    <scope>NUCLEOTIDE SEQUENCE [LARGE SCALE GENOMIC DNA]</scope>
    <source>
        <strain evidence="1">ZHUSHIDOU_FW_LH</strain>
        <tissue evidence="1">Leaf</tissue>
    </source>
</reference>
<dbReference type="AlphaFoldDB" id="A0AAN9EGF1"/>
<name>A0AAN9EGF1_CROPI</name>
<keyword evidence="2" id="KW-1185">Reference proteome</keyword>
<dbReference type="EMBL" id="JAYWIO010000006">
    <property type="protein sequence ID" value="KAK7257009.1"/>
    <property type="molecule type" value="Genomic_DNA"/>
</dbReference>
<dbReference type="GO" id="GO:0020037">
    <property type="term" value="F:heme binding"/>
    <property type="evidence" value="ECO:0007669"/>
    <property type="project" value="InterPro"/>
</dbReference>
<evidence type="ECO:0000313" key="1">
    <source>
        <dbReference type="EMBL" id="KAK7257009.1"/>
    </source>
</evidence>
<evidence type="ECO:0000313" key="2">
    <source>
        <dbReference type="Proteomes" id="UP001372338"/>
    </source>
</evidence>
<dbReference type="Proteomes" id="UP001372338">
    <property type="component" value="Unassembled WGS sequence"/>
</dbReference>
<dbReference type="GO" id="GO:0005506">
    <property type="term" value="F:iron ion binding"/>
    <property type="evidence" value="ECO:0007669"/>
    <property type="project" value="InterPro"/>
</dbReference>
<accession>A0AAN9EGF1</accession>
<dbReference type="InterPro" id="IPR036396">
    <property type="entry name" value="Cyt_P450_sf"/>
</dbReference>
<evidence type="ECO:0008006" key="3">
    <source>
        <dbReference type="Google" id="ProtNLM"/>
    </source>
</evidence>
<sequence length="90" mass="9802">MKTIADLVGPDSLLCASPHHHKLIRGRLFGLFSTSSLSSFVKLFDALVLDAMSNWSGGSIVVIQEEALKLACKTMCMRKPQLVVGETKEP</sequence>
<comment type="caution">
    <text evidence="1">The sequence shown here is derived from an EMBL/GenBank/DDBJ whole genome shotgun (WGS) entry which is preliminary data.</text>
</comment>
<dbReference type="SUPFAM" id="SSF48264">
    <property type="entry name" value="Cytochrome P450"/>
    <property type="match status" value="1"/>
</dbReference>
<dbReference type="GO" id="GO:0016705">
    <property type="term" value="F:oxidoreductase activity, acting on paired donors, with incorporation or reduction of molecular oxygen"/>
    <property type="evidence" value="ECO:0007669"/>
    <property type="project" value="InterPro"/>
</dbReference>